<feature type="compositionally biased region" description="Low complexity" evidence="1">
    <location>
        <begin position="15"/>
        <end position="26"/>
    </location>
</feature>
<gene>
    <name evidence="3" type="ORF">BD310DRAFT_1023437</name>
</gene>
<feature type="region of interest" description="Disordered" evidence="1">
    <location>
        <begin position="847"/>
        <end position="977"/>
    </location>
</feature>
<dbReference type="InterPro" id="IPR008266">
    <property type="entry name" value="Tyr_kinase_AS"/>
</dbReference>
<feature type="compositionally biased region" description="Basic residues" evidence="1">
    <location>
        <begin position="957"/>
        <end position="967"/>
    </location>
</feature>
<evidence type="ECO:0000313" key="3">
    <source>
        <dbReference type="EMBL" id="TBU56659.1"/>
    </source>
</evidence>
<reference evidence="3 4" key="1">
    <citation type="submission" date="2019-01" db="EMBL/GenBank/DDBJ databases">
        <title>Draft genome sequences of three monokaryotic isolates of the white-rot basidiomycete fungus Dichomitus squalens.</title>
        <authorList>
            <consortium name="DOE Joint Genome Institute"/>
            <person name="Lopez S.C."/>
            <person name="Andreopoulos B."/>
            <person name="Pangilinan J."/>
            <person name="Lipzen A."/>
            <person name="Riley R."/>
            <person name="Ahrendt S."/>
            <person name="Ng V."/>
            <person name="Barry K."/>
            <person name="Daum C."/>
            <person name="Grigoriev I.V."/>
            <person name="Hilden K.S."/>
            <person name="Makela M.R."/>
            <person name="de Vries R.P."/>
        </authorList>
    </citation>
    <scope>NUCLEOTIDE SEQUENCE [LARGE SCALE GENOMIC DNA]</scope>
    <source>
        <strain evidence="3 4">CBS 464.89</strain>
    </source>
</reference>
<dbReference type="InterPro" id="IPR011009">
    <property type="entry name" value="Kinase-like_dom_sf"/>
</dbReference>
<feature type="region of interest" description="Disordered" evidence="1">
    <location>
        <begin position="751"/>
        <end position="822"/>
    </location>
</feature>
<evidence type="ECO:0000313" key="4">
    <source>
        <dbReference type="Proteomes" id="UP000292082"/>
    </source>
</evidence>
<dbReference type="PANTHER" id="PTHR38248">
    <property type="entry name" value="FUNK1 6"/>
    <property type="match status" value="1"/>
</dbReference>
<dbReference type="AlphaFoldDB" id="A0A4Q9PQN5"/>
<feature type="region of interest" description="Disordered" evidence="1">
    <location>
        <begin position="15"/>
        <end position="34"/>
    </location>
</feature>
<sequence>MSISTGCISSSVFCSGESGTSGSQSTPLAPRSSNNPVNLLEDTLIGDRGVLKGWKKKLERKISLSDDTGSDFLAKYVPSSTPYTCAEVSGTEFDAFKPGEVSAYPSFIKGLNALVASFPDQKRLSFFDCHTQSQRFPYAGPASYHHKSYPDIAVSFPGQILDAETSHLDRPRFSMIVELKAENEDPFCGKGLQYCKTLVQLAVNARNLLHAHSLLAAFVIGVYGDMVRIARFDHAGAIFSQSLSLRVVDDLRIIQRFFWNFAHPNDGETVVGCDPTVRRLTPDDEEWLKHRLELAGVSTEGLLSSEARRAEVFNDDVSGNAGVSAAYILFKALDVNDRLFSRATTVWLGICDTRSLVNGRLVDLSVDSIPAEDLKVRIVKDAWRPVVRRSEKDFYARLSRVPPAERVGVPSLVCGGDLGEREVRQWESHMYGAPASDHQSRLSGFVSGTASSSIPPPSFSPRSAVDHLPVHRPMQQTFTWRQSRGSEYWHRERSHMRFVVDKVGRPLIKFRNTREMTAAIRDAIRGHRVAMTRAGILHRDVSVNNILIVDDPVEQDSFTGFIHDFDYSSMSREFPAANMASLFSELLLGDNDGGELQKRTGTFYFMAIQLLSDEGDIHGPHHDLQSFYWVILWVVLRHTDHTHPKGDEACPYIFDRGERASLAAKYSWLSGCLRKDLCVRDNVPLTVLLKEFGDLCVQKLLSDDQPLDYDEVLAIFDKVLDSDGYRDLWPAKDAPKAYKLPDTRIKDELSSGQRLRASKRKREAEKACGTRSDSETDMDDETKDFEPYDEIRRRPLPGRDGYANSVGASNPGRLIETDPSFTLCSPTRNYDVPLMEACEVEAILDCSDSEDQPDDAPDSSPIQRAKRRKTAVSGPRTSASSTKASTTLVGTSGSSLAKRVSMRELNSLDQSTVDVESWRGATSNTRSVGGGAAGPSRIQPGRNERSIPQASSNARAGRARATRGRQRSGKEKAMRTE</sequence>
<dbReference type="EMBL" id="ML145148">
    <property type="protein sequence ID" value="TBU56659.1"/>
    <property type="molecule type" value="Genomic_DNA"/>
</dbReference>
<dbReference type="Pfam" id="PF17667">
    <property type="entry name" value="Pkinase_fungal"/>
    <property type="match status" value="1"/>
</dbReference>
<protein>
    <recommendedName>
        <fullName evidence="2">Fungal-type protein kinase domain-containing protein</fullName>
    </recommendedName>
</protein>
<feature type="compositionally biased region" description="Low complexity" evidence="1">
    <location>
        <begin position="877"/>
        <end position="896"/>
    </location>
</feature>
<feature type="compositionally biased region" description="Basic and acidic residues" evidence="1">
    <location>
        <begin position="784"/>
        <end position="793"/>
    </location>
</feature>
<evidence type="ECO:0000259" key="2">
    <source>
        <dbReference type="Pfam" id="PF17667"/>
    </source>
</evidence>
<name>A0A4Q9PQN5_9APHY</name>
<dbReference type="GO" id="GO:0004672">
    <property type="term" value="F:protein kinase activity"/>
    <property type="evidence" value="ECO:0007669"/>
    <property type="project" value="InterPro"/>
</dbReference>
<keyword evidence="4" id="KW-1185">Reference proteome</keyword>
<feature type="compositionally biased region" description="Polar residues" evidence="1">
    <location>
        <begin position="907"/>
        <end position="927"/>
    </location>
</feature>
<accession>A0A4Q9PQN5</accession>
<dbReference type="SUPFAM" id="SSF56112">
    <property type="entry name" value="Protein kinase-like (PK-like)"/>
    <property type="match status" value="1"/>
</dbReference>
<dbReference type="PROSITE" id="PS00109">
    <property type="entry name" value="PROTEIN_KINASE_TYR"/>
    <property type="match status" value="1"/>
</dbReference>
<dbReference type="InterPro" id="IPR040976">
    <property type="entry name" value="Pkinase_fungal"/>
</dbReference>
<feature type="compositionally biased region" description="Basic and acidic residues" evidence="1">
    <location>
        <begin position="762"/>
        <end position="774"/>
    </location>
</feature>
<dbReference type="Proteomes" id="UP000292082">
    <property type="component" value="Unassembled WGS sequence"/>
</dbReference>
<dbReference type="Gene3D" id="1.10.510.10">
    <property type="entry name" value="Transferase(Phosphotransferase) domain 1"/>
    <property type="match status" value="1"/>
</dbReference>
<organism evidence="3 4">
    <name type="scientific">Dichomitus squalens</name>
    <dbReference type="NCBI Taxonomy" id="114155"/>
    <lineage>
        <taxon>Eukaryota</taxon>
        <taxon>Fungi</taxon>
        <taxon>Dikarya</taxon>
        <taxon>Basidiomycota</taxon>
        <taxon>Agaricomycotina</taxon>
        <taxon>Agaricomycetes</taxon>
        <taxon>Polyporales</taxon>
        <taxon>Polyporaceae</taxon>
        <taxon>Dichomitus</taxon>
    </lineage>
</organism>
<feature type="compositionally biased region" description="Basic and acidic residues" evidence="1">
    <location>
        <begin position="968"/>
        <end position="977"/>
    </location>
</feature>
<feature type="domain" description="Fungal-type protein kinase" evidence="2">
    <location>
        <begin position="193"/>
        <end position="635"/>
    </location>
</feature>
<evidence type="ECO:0000256" key="1">
    <source>
        <dbReference type="SAM" id="MobiDB-lite"/>
    </source>
</evidence>
<dbReference type="PANTHER" id="PTHR38248:SF2">
    <property type="entry name" value="FUNK1 11"/>
    <property type="match status" value="1"/>
</dbReference>
<feature type="compositionally biased region" description="Acidic residues" evidence="1">
    <location>
        <begin position="847"/>
        <end position="857"/>
    </location>
</feature>
<proteinExistence type="predicted"/>